<evidence type="ECO:0000256" key="3">
    <source>
        <dbReference type="SAM" id="SignalP"/>
    </source>
</evidence>
<feature type="signal peptide" evidence="3">
    <location>
        <begin position="1"/>
        <end position="30"/>
    </location>
</feature>
<feature type="coiled-coil region" evidence="1">
    <location>
        <begin position="1167"/>
        <end position="1194"/>
    </location>
</feature>
<evidence type="ECO:0000313" key="6">
    <source>
        <dbReference type="Proteomes" id="UP000093199"/>
    </source>
</evidence>
<dbReference type="STRING" id="33978.A6M13_14535"/>
<keyword evidence="6" id="KW-1185">Reference proteome</keyword>
<dbReference type="RefSeq" id="WP_066545399.1">
    <property type="nucleotide sequence ID" value="NZ_MASJ01000018.1"/>
</dbReference>
<dbReference type="Pfam" id="PF12733">
    <property type="entry name" value="Cadherin-like"/>
    <property type="match status" value="1"/>
</dbReference>
<dbReference type="EMBL" id="MASJ01000018">
    <property type="protein sequence ID" value="OCS84914.1"/>
    <property type="molecule type" value="Genomic_DNA"/>
</dbReference>
<gene>
    <name evidence="5" type="ORF">A6M13_14535</name>
</gene>
<feature type="compositionally biased region" description="Low complexity" evidence="2">
    <location>
        <begin position="1332"/>
        <end position="1343"/>
    </location>
</feature>
<comment type="caution">
    <text evidence="5">The sequence shown here is derived from an EMBL/GenBank/DDBJ whole genome shotgun (WGS) entry which is preliminary data.</text>
</comment>
<dbReference type="PROSITE" id="PS51272">
    <property type="entry name" value="SLH"/>
    <property type="match status" value="2"/>
</dbReference>
<feature type="region of interest" description="Disordered" evidence="2">
    <location>
        <begin position="1318"/>
        <end position="1372"/>
    </location>
</feature>
<accession>A0A1C0YCP8</accession>
<evidence type="ECO:0000259" key="4">
    <source>
        <dbReference type="PROSITE" id="PS51272"/>
    </source>
</evidence>
<organism evidence="5 6">
    <name type="scientific">Caryophanon tenue</name>
    <dbReference type="NCBI Taxonomy" id="33978"/>
    <lineage>
        <taxon>Bacteria</taxon>
        <taxon>Bacillati</taxon>
        <taxon>Bacillota</taxon>
        <taxon>Bacilli</taxon>
        <taxon>Bacillales</taxon>
        <taxon>Caryophanaceae</taxon>
        <taxon>Caryophanon</taxon>
    </lineage>
</organism>
<evidence type="ECO:0000313" key="5">
    <source>
        <dbReference type="EMBL" id="OCS84914.1"/>
    </source>
</evidence>
<dbReference type="InterPro" id="IPR001119">
    <property type="entry name" value="SLH_dom"/>
</dbReference>
<feature type="compositionally biased region" description="Acidic residues" evidence="2">
    <location>
        <begin position="1357"/>
        <end position="1366"/>
    </location>
</feature>
<sequence>MKKRNVWRSFSTASIMAVAVTAASAPTASAEETVATADYLETYYQEFSFITNDGTPVTVTYDAETNTYIGNVPLNTTAVTFNLPLKDGYTSTTSATYKLTFTTTAVSYYSENVKGRNIEIKDADKNVVANFRVELTRPAEPQTVETSSELLSSSITFYNGRNASVSNPRFYVEEEGELKVVSTNNQLKDENIEKYDHFIVKPLLETNTQNIETITLAPVAKYFDANNPDGAQYTYRVNGEIVDSLTKIPHTGYEYEPGKLGTKIEVTVTPGKTAPEGSKAKTYTFIVPKEKSTETTLTGFTIGSANNHQFLAAIGEGKLTQKTEAAKTGFNKGVSEYETIMNYNVDNILVKTTAEGPYTTFVYNINGEEVRTTDKQKIVPLKVGKNIVTVQAVPENGDATNSPVYTLHAERKENYNIASIKSDEIRISGKLRPTLTTLAGIIEEGIEKYTIDLAAEDATKTITIQQNGAVIAEGKGSVKATLDASNILIEGTKNISQNPVTIVISDENDSITYTLDTWKRNPDAPSRTYAVLPAPGQFVNEHAQTVTGSLGSFGWGDGWDTALYSTSASLSDEASGKPGLSLGGFGGFVTYQFDNPVKNDPAHPYGADFIVNGNGFSGNEEPGGVMVAQDKDKDGKPDKDADGNEIWYELAGSEHYEDTTLWDYSITYKNIIENFTPNFAQNVPWVDSLGRTGEILANGYHSQIYFPMPENYQFEGNAANDMMGDEITFNGTNIQTLKSSFGYADVSPNNKGITTAENPYTHKHGGGGFMDIAWAVDKDGKPVQLDEVSFVKIYTNQQTDGGAVGEKSPEILGMLRVNDPEKSDGKTATPIITVNDAAITLGTEDDFTPVVVESLQNVKIDVASGADNIFINNQKVATRTYEVAPEKGIVRVITQTGDLQPTIHTLKLVEKAVQDTIDAIAALPAELTLEHVEAVTVAQAQYDALTEAQQALITNKDVLAAAQATVVALEAEKATNEAAAKAVEEAINALPETLTLEHAAAVEAASVQYEQLTDRQKELVPNTAVLNHANETIAALQAEKTANEAAAKAVEDMITALPETITLAAEDDVQAAFIAYELLTDVQKALVPNQNVLDNAKQSIADLQTEADKQAAIQKENEAFAKAVEEAINALPETLTLEHAVAVQETTSKYNSLTETQQALVPNQDVLNKAQETIQALQAEKEADEAAAKAVANEITALPALLTLNAKDAVQNVKAKFDLLTAAQQALVSNKEVLDKALQAIAYLQAEADQQAAIEKENEAAAKAVQEAINALPETLTLAHAETVQDVATKYDSLTEVQQALVTNKDVLDAAKKEIARLQQQSSNSGGGSYYPTQPSQPTTPEVTEPEVPEVTTPETTEPEAPEETTPEQQEQTWVVTEGNMSFSSVENIVLTFTHAVPGTVANLHVVEDHVQLTFAKDDEAVILSDYVEVVIPQDVLSPKEGVLVQRLADGSVVAVPHHIGDNGEFVAQLRSSGEVFVQNNKKTFSDISQDGHKAYIEALAERLIVNGTTANTFSPKATMTRGQFAAMLQRSLALPKTSASTFKDTVDNQFAYELQTLVDIGVLKGDGDLLRPKDNITRKHAALMIARLLEHLQLELPNVSADDVTFTDKASITPDALEAVALMQKLNIFSGKEDGRFDPNASLTRSQMAKVLYQTLTYAKMM</sequence>
<dbReference type="Proteomes" id="UP000093199">
    <property type="component" value="Unassembled WGS sequence"/>
</dbReference>
<feature type="domain" description="SLH" evidence="4">
    <location>
        <begin position="1604"/>
        <end position="1663"/>
    </location>
</feature>
<dbReference type="InterPro" id="IPR025883">
    <property type="entry name" value="Cadherin-like_domain"/>
</dbReference>
<protein>
    <recommendedName>
        <fullName evidence="4">SLH domain-containing protein</fullName>
    </recommendedName>
</protein>
<evidence type="ECO:0000256" key="2">
    <source>
        <dbReference type="SAM" id="MobiDB-lite"/>
    </source>
</evidence>
<feature type="chain" id="PRO_5008649043" description="SLH domain-containing protein" evidence="3">
    <location>
        <begin position="31"/>
        <end position="1663"/>
    </location>
</feature>
<feature type="domain" description="SLH" evidence="4">
    <location>
        <begin position="1480"/>
        <end position="1543"/>
    </location>
</feature>
<keyword evidence="1" id="KW-0175">Coiled coil</keyword>
<keyword evidence="3" id="KW-0732">Signal</keyword>
<dbReference type="Pfam" id="PF00395">
    <property type="entry name" value="SLH"/>
    <property type="match status" value="2"/>
</dbReference>
<reference evidence="5 6" key="1">
    <citation type="submission" date="2016-07" db="EMBL/GenBank/DDBJ databases">
        <title>Caryophanon tenue genome sequencing.</title>
        <authorList>
            <person name="Verma A."/>
            <person name="Pal Y."/>
            <person name="Krishnamurthi S."/>
        </authorList>
    </citation>
    <scope>NUCLEOTIDE SEQUENCE [LARGE SCALE GENOMIC DNA]</scope>
    <source>
        <strain evidence="5 6">DSM 14152</strain>
    </source>
</reference>
<evidence type="ECO:0000256" key="1">
    <source>
        <dbReference type="SAM" id="Coils"/>
    </source>
</evidence>
<proteinExistence type="predicted"/>
<name>A0A1C0YCP8_9BACL</name>